<evidence type="ECO:0000313" key="2">
    <source>
        <dbReference type="EMBL" id="KAK2155009.1"/>
    </source>
</evidence>
<evidence type="ECO:0000256" key="1">
    <source>
        <dbReference type="SAM" id="MobiDB-lite"/>
    </source>
</evidence>
<dbReference type="AlphaFoldDB" id="A0AAD9JL08"/>
<feature type="non-terminal residue" evidence="2">
    <location>
        <position position="142"/>
    </location>
</feature>
<accession>A0AAD9JL08</accession>
<proteinExistence type="predicted"/>
<feature type="compositionally biased region" description="Basic and acidic residues" evidence="1">
    <location>
        <begin position="59"/>
        <end position="70"/>
    </location>
</feature>
<gene>
    <name evidence="2" type="ORF">LSH36_251g03006</name>
</gene>
<sequence length="142" mass="15920">DKRKEQTSSNQLLLPGQGTTPRPSPQLSRRADDIAINIDGEKQPLISRSSEQLITIDTGTEKDKEQNKVDVKKKRKKDALDADDLGADDMDLDCLDWWSKYHASMETMIKELQEKQQGQVAPADPLDVDNQQISDNLSNASK</sequence>
<comment type="caution">
    <text evidence="2">The sequence shown here is derived from an EMBL/GenBank/DDBJ whole genome shotgun (WGS) entry which is preliminary data.</text>
</comment>
<protein>
    <recommendedName>
        <fullName evidence="4">Otoferlin</fullName>
    </recommendedName>
</protein>
<feature type="compositionally biased region" description="Polar residues" evidence="1">
    <location>
        <begin position="129"/>
        <end position="142"/>
    </location>
</feature>
<organism evidence="2 3">
    <name type="scientific">Paralvinella palmiformis</name>
    <dbReference type="NCBI Taxonomy" id="53620"/>
    <lineage>
        <taxon>Eukaryota</taxon>
        <taxon>Metazoa</taxon>
        <taxon>Spiralia</taxon>
        <taxon>Lophotrochozoa</taxon>
        <taxon>Annelida</taxon>
        <taxon>Polychaeta</taxon>
        <taxon>Sedentaria</taxon>
        <taxon>Canalipalpata</taxon>
        <taxon>Terebellida</taxon>
        <taxon>Terebelliformia</taxon>
        <taxon>Alvinellidae</taxon>
        <taxon>Paralvinella</taxon>
    </lineage>
</organism>
<feature type="compositionally biased region" description="Polar residues" evidence="1">
    <location>
        <begin position="46"/>
        <end position="58"/>
    </location>
</feature>
<feature type="non-terminal residue" evidence="2">
    <location>
        <position position="1"/>
    </location>
</feature>
<feature type="compositionally biased region" description="Polar residues" evidence="1">
    <location>
        <begin position="7"/>
        <end position="27"/>
    </location>
</feature>
<feature type="region of interest" description="Disordered" evidence="1">
    <location>
        <begin position="1"/>
        <end position="89"/>
    </location>
</feature>
<reference evidence="2" key="1">
    <citation type="journal article" date="2023" name="Mol. Biol. Evol.">
        <title>Third-Generation Sequencing Reveals the Adaptive Role of the Epigenome in Three Deep-Sea Polychaetes.</title>
        <authorList>
            <person name="Perez M."/>
            <person name="Aroh O."/>
            <person name="Sun Y."/>
            <person name="Lan Y."/>
            <person name="Juniper S.K."/>
            <person name="Young C.R."/>
            <person name="Angers B."/>
            <person name="Qian P.Y."/>
        </authorList>
    </citation>
    <scope>NUCLEOTIDE SEQUENCE</scope>
    <source>
        <strain evidence="2">P08H-3</strain>
    </source>
</reference>
<evidence type="ECO:0008006" key="4">
    <source>
        <dbReference type="Google" id="ProtNLM"/>
    </source>
</evidence>
<dbReference type="EMBL" id="JAODUP010000251">
    <property type="protein sequence ID" value="KAK2155009.1"/>
    <property type="molecule type" value="Genomic_DNA"/>
</dbReference>
<dbReference type="Proteomes" id="UP001208570">
    <property type="component" value="Unassembled WGS sequence"/>
</dbReference>
<evidence type="ECO:0000313" key="3">
    <source>
        <dbReference type="Proteomes" id="UP001208570"/>
    </source>
</evidence>
<keyword evidence="3" id="KW-1185">Reference proteome</keyword>
<feature type="region of interest" description="Disordered" evidence="1">
    <location>
        <begin position="113"/>
        <end position="142"/>
    </location>
</feature>
<name>A0AAD9JL08_9ANNE</name>